<dbReference type="InterPro" id="IPR011856">
    <property type="entry name" value="tRNA_endonuc-like_dom_sf"/>
</dbReference>
<accession>A0A1W1HFY5</accession>
<dbReference type="STRING" id="1246637.MTBBW1_3030001"/>
<proteinExistence type="predicted"/>
<dbReference type="PANTHER" id="PTHR38753:SF1">
    <property type="entry name" value="SLR1441 PROTEIN"/>
    <property type="match status" value="1"/>
</dbReference>
<sequence length="213" mass="24306">MEQALTPDVLYFFQEIKDLYKETDRKFQETERLMKERSAETERLMKERSAETERLMKEHSAETDRIIKNLSKNLGNLGNRLGEFVEHMVAPAVVRLFQSQGIEVHEVYPGVEARRSGEGVEIDLLVVNDGILVAVECKSKLTQEHVDEHLARMEKLKRLLPLYKNHKALGGVAAMVMSENVKAYAHSQGFYVLCQNGESVEVSSPEGFNPRAW</sequence>
<protein>
    <recommendedName>
        <fullName evidence="3">DUF3782 domain-containing protein</fullName>
    </recommendedName>
</protein>
<evidence type="ECO:0000313" key="2">
    <source>
        <dbReference type="Proteomes" id="UP000191931"/>
    </source>
</evidence>
<dbReference type="Proteomes" id="UP000191931">
    <property type="component" value="Unassembled WGS sequence"/>
</dbReference>
<dbReference type="PANTHER" id="PTHR38753">
    <property type="entry name" value="SLR1441 PROTEIN"/>
    <property type="match status" value="1"/>
</dbReference>
<organism evidence="1 2">
    <name type="scientific">Desulfamplus magnetovallimortis</name>
    <dbReference type="NCBI Taxonomy" id="1246637"/>
    <lineage>
        <taxon>Bacteria</taxon>
        <taxon>Pseudomonadati</taxon>
        <taxon>Thermodesulfobacteriota</taxon>
        <taxon>Desulfobacteria</taxon>
        <taxon>Desulfobacterales</taxon>
        <taxon>Desulfobacteraceae</taxon>
        <taxon>Desulfamplus</taxon>
    </lineage>
</organism>
<dbReference type="RefSeq" id="WP_080810142.1">
    <property type="nucleotide sequence ID" value="NZ_LT828604.1"/>
</dbReference>
<dbReference type="OrthoDB" id="5623749at2"/>
<gene>
    <name evidence="1" type="ORF">MTBBW1_3030001</name>
</gene>
<reference evidence="1 2" key="1">
    <citation type="submission" date="2017-03" db="EMBL/GenBank/DDBJ databases">
        <authorList>
            <person name="Afonso C.L."/>
            <person name="Miller P.J."/>
            <person name="Scott M.A."/>
            <person name="Spackman E."/>
            <person name="Goraichik I."/>
            <person name="Dimitrov K.M."/>
            <person name="Suarez D.L."/>
            <person name="Swayne D.E."/>
        </authorList>
    </citation>
    <scope>NUCLEOTIDE SEQUENCE [LARGE SCALE GENOMIC DNA]</scope>
    <source>
        <strain evidence="1">PRJEB14757</strain>
    </source>
</reference>
<dbReference type="EMBL" id="FWEV01000228">
    <property type="protein sequence ID" value="SLM31394.1"/>
    <property type="molecule type" value="Genomic_DNA"/>
</dbReference>
<keyword evidence="2" id="KW-1185">Reference proteome</keyword>
<dbReference type="SUPFAM" id="SSF52980">
    <property type="entry name" value="Restriction endonuclease-like"/>
    <property type="match status" value="1"/>
</dbReference>
<dbReference type="AlphaFoldDB" id="A0A1W1HFY5"/>
<evidence type="ECO:0000313" key="1">
    <source>
        <dbReference type="EMBL" id="SLM31394.1"/>
    </source>
</evidence>
<dbReference type="Gene3D" id="3.40.1350.10">
    <property type="match status" value="1"/>
</dbReference>
<dbReference type="GO" id="GO:0003676">
    <property type="term" value="F:nucleic acid binding"/>
    <property type="evidence" value="ECO:0007669"/>
    <property type="project" value="InterPro"/>
</dbReference>
<name>A0A1W1HFY5_9BACT</name>
<dbReference type="InterPro" id="IPR011335">
    <property type="entry name" value="Restrct_endonuc-II-like"/>
</dbReference>
<evidence type="ECO:0008006" key="3">
    <source>
        <dbReference type="Google" id="ProtNLM"/>
    </source>
</evidence>